<protein>
    <submittedName>
        <fullName evidence="1">Uncharacterized protein</fullName>
    </submittedName>
</protein>
<gene>
    <name evidence="1" type="ORF">Tci_695487</name>
</gene>
<comment type="caution">
    <text evidence="1">The sequence shown here is derived from an EMBL/GenBank/DDBJ whole genome shotgun (WGS) entry which is preliminary data.</text>
</comment>
<accession>A0A699L2S9</accession>
<feature type="non-terminal residue" evidence="1">
    <location>
        <position position="119"/>
    </location>
</feature>
<reference evidence="1" key="1">
    <citation type="journal article" date="2019" name="Sci. Rep.">
        <title>Draft genome of Tanacetum cinerariifolium, the natural source of mosquito coil.</title>
        <authorList>
            <person name="Yamashiro T."/>
            <person name="Shiraishi A."/>
            <person name="Satake H."/>
            <person name="Nakayama K."/>
        </authorList>
    </citation>
    <scope>NUCLEOTIDE SEQUENCE</scope>
</reference>
<evidence type="ECO:0000313" key="1">
    <source>
        <dbReference type="EMBL" id="GFB23516.1"/>
    </source>
</evidence>
<proteinExistence type="predicted"/>
<name>A0A699L2S9_TANCI</name>
<sequence>MFLAKQDEAGVILTDEQNDFLFADASRMEEIRELESYKEKVRVFEMTKENNTTFFTEYVKADRKAKHFEQESQSQFIHDRDVICVGNKMYKAFPLPGESSHWQYNFPLPVEGVPTARRM</sequence>
<organism evidence="1">
    <name type="scientific">Tanacetum cinerariifolium</name>
    <name type="common">Dalmatian daisy</name>
    <name type="synonym">Chrysanthemum cinerariifolium</name>
    <dbReference type="NCBI Taxonomy" id="118510"/>
    <lineage>
        <taxon>Eukaryota</taxon>
        <taxon>Viridiplantae</taxon>
        <taxon>Streptophyta</taxon>
        <taxon>Embryophyta</taxon>
        <taxon>Tracheophyta</taxon>
        <taxon>Spermatophyta</taxon>
        <taxon>Magnoliopsida</taxon>
        <taxon>eudicotyledons</taxon>
        <taxon>Gunneridae</taxon>
        <taxon>Pentapetalae</taxon>
        <taxon>asterids</taxon>
        <taxon>campanulids</taxon>
        <taxon>Asterales</taxon>
        <taxon>Asteraceae</taxon>
        <taxon>Asteroideae</taxon>
        <taxon>Anthemideae</taxon>
        <taxon>Anthemidinae</taxon>
        <taxon>Tanacetum</taxon>
    </lineage>
</organism>
<dbReference type="AlphaFoldDB" id="A0A699L2S9"/>
<dbReference type="EMBL" id="BKCJ010581873">
    <property type="protein sequence ID" value="GFB23516.1"/>
    <property type="molecule type" value="Genomic_DNA"/>
</dbReference>